<keyword evidence="10" id="KW-1185">Reference proteome</keyword>
<dbReference type="Pfam" id="PF19300">
    <property type="entry name" value="BPD_transp_1_N"/>
    <property type="match status" value="1"/>
</dbReference>
<feature type="transmembrane region" description="Helical" evidence="7">
    <location>
        <begin position="296"/>
        <end position="322"/>
    </location>
</feature>
<dbReference type="InterPro" id="IPR000515">
    <property type="entry name" value="MetI-like"/>
</dbReference>
<evidence type="ECO:0000256" key="5">
    <source>
        <dbReference type="ARBA" id="ARBA00022989"/>
    </source>
</evidence>
<feature type="transmembrane region" description="Helical" evidence="7">
    <location>
        <begin position="140"/>
        <end position="166"/>
    </location>
</feature>
<dbReference type="Proteomes" id="UP001549321">
    <property type="component" value="Unassembled WGS sequence"/>
</dbReference>
<dbReference type="Pfam" id="PF00528">
    <property type="entry name" value="BPD_transp_1"/>
    <property type="match status" value="1"/>
</dbReference>
<accession>A0ABV2QZ76</accession>
<dbReference type="RefSeq" id="WP_354550961.1">
    <property type="nucleotide sequence ID" value="NZ_JBEPSM010000001.1"/>
</dbReference>
<keyword evidence="2 7" id="KW-0813">Transport</keyword>
<comment type="subcellular location">
    <subcellularLocation>
        <location evidence="1 7">Cell membrane</location>
        <topology evidence="1 7">Multi-pass membrane protein</topology>
    </subcellularLocation>
</comment>
<dbReference type="EMBL" id="JBEPSM010000001">
    <property type="protein sequence ID" value="MET4634289.1"/>
    <property type="molecule type" value="Genomic_DNA"/>
</dbReference>
<organism evidence="9 10">
    <name type="scientific">Kaistia defluvii</name>
    <dbReference type="NCBI Taxonomy" id="410841"/>
    <lineage>
        <taxon>Bacteria</taxon>
        <taxon>Pseudomonadati</taxon>
        <taxon>Pseudomonadota</taxon>
        <taxon>Alphaproteobacteria</taxon>
        <taxon>Hyphomicrobiales</taxon>
        <taxon>Kaistiaceae</taxon>
        <taxon>Kaistia</taxon>
    </lineage>
</organism>
<keyword evidence="4 7" id="KW-0812">Transmembrane</keyword>
<reference evidence="9 10" key="1">
    <citation type="submission" date="2024-06" db="EMBL/GenBank/DDBJ databases">
        <title>Sorghum-associated microbial communities from plants grown in Nebraska, USA.</title>
        <authorList>
            <person name="Schachtman D."/>
        </authorList>
    </citation>
    <scope>NUCLEOTIDE SEQUENCE [LARGE SCALE GENOMIC DNA]</scope>
    <source>
        <strain evidence="9 10">3207</strain>
    </source>
</reference>
<dbReference type="InterPro" id="IPR045621">
    <property type="entry name" value="BPD_transp_1_N"/>
</dbReference>
<feature type="transmembrane region" description="Helical" evidence="7">
    <location>
        <begin position="106"/>
        <end position="128"/>
    </location>
</feature>
<dbReference type="SUPFAM" id="SSF161098">
    <property type="entry name" value="MetI-like"/>
    <property type="match status" value="1"/>
</dbReference>
<gene>
    <name evidence="9" type="ORF">ABIE08_002202</name>
</gene>
<evidence type="ECO:0000313" key="9">
    <source>
        <dbReference type="EMBL" id="MET4634289.1"/>
    </source>
</evidence>
<name>A0ABV2QZ76_9HYPH</name>
<dbReference type="PANTHER" id="PTHR43163">
    <property type="entry name" value="DIPEPTIDE TRANSPORT SYSTEM PERMEASE PROTEIN DPPB-RELATED"/>
    <property type="match status" value="1"/>
</dbReference>
<dbReference type="Gene3D" id="1.10.3720.10">
    <property type="entry name" value="MetI-like"/>
    <property type="match status" value="1"/>
</dbReference>
<proteinExistence type="inferred from homology"/>
<sequence length="330" mass="35996">MTALNRHLLHYLGWRLLQSLVVITIVVIGSFMLLHLVPGDMVDVLGGQRGDMDAELMATLRTRYGLDQPMLVQLFNYVTGVLQGDLGYSFRNSNTVLSLVLQRLPATILLVVCSVAVAVFIGTLAGVFAARHVHRPIDVIISMVVLIFYATPVFMTGLGLVIIFSVKLKLLPVGGLTTPGVDMTTLQMVGDVAQHLILPVLSLSLFYIAIYARLARASMLQVLNQDYIRTAYAKGLGTSHVIIGHALRNALLPVVTMVGLQIAELFGGAVLTETIFSLPGVGRLAYDSVFERDYPLILGVLVVCSFVIILVNLIIDLIYTLLDPRVEVSR</sequence>
<keyword evidence="3" id="KW-1003">Cell membrane</keyword>
<comment type="caution">
    <text evidence="9">The sequence shown here is derived from an EMBL/GenBank/DDBJ whole genome shotgun (WGS) entry which is preliminary data.</text>
</comment>
<evidence type="ECO:0000256" key="4">
    <source>
        <dbReference type="ARBA" id="ARBA00022692"/>
    </source>
</evidence>
<dbReference type="InterPro" id="IPR035906">
    <property type="entry name" value="MetI-like_sf"/>
</dbReference>
<evidence type="ECO:0000256" key="1">
    <source>
        <dbReference type="ARBA" id="ARBA00004651"/>
    </source>
</evidence>
<dbReference type="CDD" id="cd06261">
    <property type="entry name" value="TM_PBP2"/>
    <property type="match status" value="1"/>
</dbReference>
<feature type="transmembrane region" description="Helical" evidence="7">
    <location>
        <begin position="12"/>
        <end position="37"/>
    </location>
</feature>
<keyword evidence="5 7" id="KW-1133">Transmembrane helix</keyword>
<evidence type="ECO:0000256" key="6">
    <source>
        <dbReference type="ARBA" id="ARBA00023136"/>
    </source>
</evidence>
<evidence type="ECO:0000259" key="8">
    <source>
        <dbReference type="PROSITE" id="PS50928"/>
    </source>
</evidence>
<keyword evidence="6 7" id="KW-0472">Membrane</keyword>
<feature type="domain" description="ABC transmembrane type-1" evidence="8">
    <location>
        <begin position="104"/>
        <end position="319"/>
    </location>
</feature>
<evidence type="ECO:0000256" key="3">
    <source>
        <dbReference type="ARBA" id="ARBA00022475"/>
    </source>
</evidence>
<evidence type="ECO:0000256" key="2">
    <source>
        <dbReference type="ARBA" id="ARBA00022448"/>
    </source>
</evidence>
<protein>
    <submittedName>
        <fullName evidence="9">Peptide/nickel transport system permease protein</fullName>
    </submittedName>
</protein>
<feature type="transmembrane region" description="Helical" evidence="7">
    <location>
        <begin position="192"/>
        <end position="212"/>
    </location>
</feature>
<evidence type="ECO:0000256" key="7">
    <source>
        <dbReference type="RuleBase" id="RU363032"/>
    </source>
</evidence>
<comment type="similarity">
    <text evidence="7">Belongs to the binding-protein-dependent transport system permease family.</text>
</comment>
<evidence type="ECO:0000313" key="10">
    <source>
        <dbReference type="Proteomes" id="UP001549321"/>
    </source>
</evidence>
<dbReference type="PANTHER" id="PTHR43163:SF9">
    <property type="entry name" value="ABC TRANSPORTER PERMEASE PROTEIN"/>
    <property type="match status" value="1"/>
</dbReference>
<dbReference type="PROSITE" id="PS50928">
    <property type="entry name" value="ABC_TM1"/>
    <property type="match status" value="1"/>
</dbReference>